<name>A0A9Q0CJG9_9POAL</name>
<dbReference type="Pfam" id="PF05553">
    <property type="entry name" value="DUF761"/>
    <property type="match status" value="1"/>
</dbReference>
<evidence type="ECO:0000313" key="2">
    <source>
        <dbReference type="Proteomes" id="UP001151287"/>
    </source>
</evidence>
<reference evidence="1" key="1">
    <citation type="journal article" date="2022" name="Cell">
        <title>Repeat-based holocentromeres influence genome architecture and karyotype evolution.</title>
        <authorList>
            <person name="Hofstatter P.G."/>
            <person name="Thangavel G."/>
            <person name="Lux T."/>
            <person name="Neumann P."/>
            <person name="Vondrak T."/>
            <person name="Novak P."/>
            <person name="Zhang M."/>
            <person name="Costa L."/>
            <person name="Castellani M."/>
            <person name="Scott A."/>
            <person name="Toegelov H."/>
            <person name="Fuchs J."/>
            <person name="Mata-Sucre Y."/>
            <person name="Dias Y."/>
            <person name="Vanzela A.L.L."/>
            <person name="Huettel B."/>
            <person name="Almeida C.C.S."/>
            <person name="Simkova H."/>
            <person name="Souza G."/>
            <person name="Pedrosa-Harand A."/>
            <person name="Macas J."/>
            <person name="Mayer K.F.X."/>
            <person name="Houben A."/>
            <person name="Marques A."/>
        </authorList>
    </citation>
    <scope>NUCLEOTIDE SEQUENCE</scope>
    <source>
        <strain evidence="1">RhyBre1mFocal</strain>
    </source>
</reference>
<sequence>MANEVQSSKLLHSFKYFKFKKQNPNSHKPNKFRSLIHATILPHVTHFAYALVDFKCMVFDLLTKKKRAPKLPNCQKFLITKQNKLVSFIKLHLKWCPCHVTPVTDSSQVCNYSYYSVCDAAICTQEENYEDERETEYLQWLEERESTEIEMNEIDRLAEEFIASCYEKFLLEKQESYRRYEEMMARSL</sequence>
<dbReference type="PANTHER" id="PTHR33450">
    <property type="entry name" value="EMB|CAB67623.1-RELATED"/>
    <property type="match status" value="1"/>
</dbReference>
<accession>A0A9Q0CJG9</accession>
<protein>
    <submittedName>
        <fullName evidence="1">Uncharacterized protein</fullName>
    </submittedName>
</protein>
<evidence type="ECO:0000313" key="1">
    <source>
        <dbReference type="EMBL" id="KAJ1695056.1"/>
    </source>
</evidence>
<dbReference type="OrthoDB" id="1104789at2759"/>
<dbReference type="EMBL" id="JAMQYH010000003">
    <property type="protein sequence ID" value="KAJ1695056.1"/>
    <property type="molecule type" value="Genomic_DNA"/>
</dbReference>
<dbReference type="PANTHER" id="PTHR33450:SF4">
    <property type="entry name" value="OS04G0665666 PROTEIN"/>
    <property type="match status" value="1"/>
</dbReference>
<dbReference type="InterPro" id="IPR008480">
    <property type="entry name" value="DUF761_pln"/>
</dbReference>
<proteinExistence type="predicted"/>
<organism evidence="1 2">
    <name type="scientific">Rhynchospora breviuscula</name>
    <dbReference type="NCBI Taxonomy" id="2022672"/>
    <lineage>
        <taxon>Eukaryota</taxon>
        <taxon>Viridiplantae</taxon>
        <taxon>Streptophyta</taxon>
        <taxon>Embryophyta</taxon>
        <taxon>Tracheophyta</taxon>
        <taxon>Spermatophyta</taxon>
        <taxon>Magnoliopsida</taxon>
        <taxon>Liliopsida</taxon>
        <taxon>Poales</taxon>
        <taxon>Cyperaceae</taxon>
        <taxon>Cyperoideae</taxon>
        <taxon>Rhynchosporeae</taxon>
        <taxon>Rhynchospora</taxon>
    </lineage>
</organism>
<comment type="caution">
    <text evidence="1">The sequence shown here is derived from an EMBL/GenBank/DDBJ whole genome shotgun (WGS) entry which is preliminary data.</text>
</comment>
<keyword evidence="2" id="KW-1185">Reference proteome</keyword>
<dbReference type="Proteomes" id="UP001151287">
    <property type="component" value="Unassembled WGS sequence"/>
</dbReference>
<gene>
    <name evidence="1" type="ORF">LUZ63_011754</name>
</gene>
<dbReference type="AlphaFoldDB" id="A0A9Q0CJG9"/>